<evidence type="ECO:0000256" key="6">
    <source>
        <dbReference type="ARBA" id="ARBA00022741"/>
    </source>
</evidence>
<dbReference type="NCBIfam" id="TIGR00159">
    <property type="entry name" value="diadenylate cyclase CdaA"/>
    <property type="match status" value="1"/>
</dbReference>
<dbReference type="PANTHER" id="PTHR34185">
    <property type="entry name" value="DIADENYLATE CYCLASE"/>
    <property type="match status" value="1"/>
</dbReference>
<dbReference type="HAMAP" id="MF_01499">
    <property type="entry name" value="DacA"/>
    <property type="match status" value="1"/>
</dbReference>
<dbReference type="GO" id="GO:0004016">
    <property type="term" value="F:adenylate cyclase activity"/>
    <property type="evidence" value="ECO:0007669"/>
    <property type="project" value="UniProtKB-UniRule"/>
</dbReference>
<keyword evidence="4 10" id="KW-0812">Transmembrane</keyword>
<keyword evidence="9 10" id="KW-0472">Membrane</keyword>
<dbReference type="Pfam" id="PF02457">
    <property type="entry name" value="DAC"/>
    <property type="match status" value="1"/>
</dbReference>
<gene>
    <name evidence="12" type="primary">cdaA</name>
    <name evidence="10" type="synonym">dacA</name>
    <name evidence="12" type="ORF">SCARR_04237</name>
</gene>
<reference evidence="12 13" key="1">
    <citation type="submission" date="2019-04" db="EMBL/GenBank/DDBJ databases">
        <authorList>
            <person name="Van Vliet M D."/>
        </authorList>
    </citation>
    <scope>NUCLEOTIDE SEQUENCE [LARGE SCALE GENOMIC DNA]</scope>
    <source>
        <strain evidence="12 13">F21</strain>
    </source>
</reference>
<dbReference type="PIRSF" id="PIRSF004793">
    <property type="entry name" value="UCP004793"/>
    <property type="match status" value="1"/>
</dbReference>
<feature type="transmembrane region" description="Helical" evidence="10">
    <location>
        <begin position="63"/>
        <end position="82"/>
    </location>
</feature>
<keyword evidence="2 10" id="KW-1003">Cell membrane</keyword>
<dbReference type="FunFam" id="3.40.1700.10:FF:000002">
    <property type="entry name" value="Diadenylate cyclase"/>
    <property type="match status" value="1"/>
</dbReference>
<dbReference type="EC" id="2.7.7.85" evidence="10"/>
<evidence type="ECO:0000313" key="13">
    <source>
        <dbReference type="Proteomes" id="UP000346198"/>
    </source>
</evidence>
<evidence type="ECO:0000313" key="12">
    <source>
        <dbReference type="EMBL" id="VGO22156.1"/>
    </source>
</evidence>
<evidence type="ECO:0000256" key="10">
    <source>
        <dbReference type="HAMAP-Rule" id="MF_01499"/>
    </source>
</evidence>
<comment type="function">
    <text evidence="10">Catalyzes the condensation of 2 ATP molecules into cyclic di-AMP (c-di-AMP), a second messenger used to regulate differing processes in different bacteria.</text>
</comment>
<dbReference type="PROSITE" id="PS51794">
    <property type="entry name" value="DAC"/>
    <property type="match status" value="1"/>
</dbReference>
<protein>
    <recommendedName>
        <fullName evidence="10">Diadenylate cyclase</fullName>
        <shortName evidence="10">DAC</shortName>
        <ecNumber evidence="10">2.7.7.85</ecNumber>
    </recommendedName>
    <alternativeName>
        <fullName evidence="10">Cyclic-di-AMP synthase</fullName>
        <shortName evidence="10">c-di-AMP synthase</shortName>
    </alternativeName>
</protein>
<dbReference type="InterPro" id="IPR036888">
    <property type="entry name" value="DNA_integrity_DisA_N_sf"/>
</dbReference>
<comment type="caution">
    <text evidence="10">Lacks conserved residue(s) required for the propagation of feature annotation.</text>
</comment>
<feature type="domain" description="DAC" evidence="11">
    <location>
        <begin position="83"/>
        <end position="239"/>
    </location>
</feature>
<dbReference type="InterPro" id="IPR014046">
    <property type="entry name" value="C-di-AMP_synthase"/>
</dbReference>
<comment type="similarity">
    <text evidence="10">Belongs to the adenylate cyclase family. DacA/CdaA subfamily.</text>
</comment>
<comment type="subunit">
    <text evidence="10">Probably a homodimer.</text>
</comment>
<evidence type="ECO:0000256" key="5">
    <source>
        <dbReference type="ARBA" id="ARBA00022695"/>
    </source>
</evidence>
<dbReference type="Gene3D" id="3.40.1700.10">
    <property type="entry name" value="DNA integrity scanning protein, DisA, N-terminal domain"/>
    <property type="match status" value="1"/>
</dbReference>
<evidence type="ECO:0000256" key="4">
    <source>
        <dbReference type="ARBA" id="ARBA00022692"/>
    </source>
</evidence>
<name>A0A6C2UTC9_9BACT</name>
<evidence type="ECO:0000259" key="11">
    <source>
        <dbReference type="PROSITE" id="PS51794"/>
    </source>
</evidence>
<organism evidence="12 13">
    <name type="scientific">Pontiella sulfatireligans</name>
    <dbReference type="NCBI Taxonomy" id="2750658"/>
    <lineage>
        <taxon>Bacteria</taxon>
        <taxon>Pseudomonadati</taxon>
        <taxon>Kiritimatiellota</taxon>
        <taxon>Kiritimatiellia</taxon>
        <taxon>Kiritimatiellales</taxon>
        <taxon>Pontiellaceae</taxon>
        <taxon>Pontiella</taxon>
    </lineage>
</organism>
<dbReference type="InterPro" id="IPR003390">
    <property type="entry name" value="DNA_integrity_scan_DisA_N"/>
</dbReference>
<keyword evidence="3 10" id="KW-0808">Transferase</keyword>
<dbReference type="GO" id="GO:0106408">
    <property type="term" value="F:diadenylate cyclase activity"/>
    <property type="evidence" value="ECO:0007669"/>
    <property type="project" value="UniProtKB-EC"/>
</dbReference>
<dbReference type="RefSeq" id="WP_168433494.1">
    <property type="nucleotide sequence ID" value="NZ_CAAHFH010000002.1"/>
</dbReference>
<sequence>MQWKEAFELPDVLGWIEIFIVAALLYFIFRLFKGTRGAAILTGLIILSGTLYAITSLSHLDVLNWLLSKLMLYISLAVVVIFQPEIRRVLAKLGRQPWSTNGITKQKSLVEPIMQTVKTLSTRKIGALIAIEREIGTRAIQDTGTKINSVVSAELLSTIFFPHTPLHDGGVIISGDRICAAGCLFPLSQKEELSKTLGTRHRAAIGLTEETDSIVVVISEETGAVSIAYNGRLRRGMEEERLRRVLTSMLRRERTGLARFQQKIQTGEATLSDTVLMPYGEEHDE</sequence>
<evidence type="ECO:0000256" key="3">
    <source>
        <dbReference type="ARBA" id="ARBA00022679"/>
    </source>
</evidence>
<dbReference type="SUPFAM" id="SSF143597">
    <property type="entry name" value="YojJ-like"/>
    <property type="match status" value="1"/>
</dbReference>
<dbReference type="GO" id="GO:0006171">
    <property type="term" value="P:cAMP biosynthetic process"/>
    <property type="evidence" value="ECO:0007669"/>
    <property type="project" value="InterPro"/>
</dbReference>
<dbReference type="Pfam" id="PF19293">
    <property type="entry name" value="CdaA_N"/>
    <property type="match status" value="1"/>
</dbReference>
<dbReference type="EMBL" id="CAAHFH010000002">
    <property type="protein sequence ID" value="VGO22156.1"/>
    <property type="molecule type" value="Genomic_DNA"/>
</dbReference>
<accession>A0A6C2UTC9</accession>
<keyword evidence="6 10" id="KW-0547">Nucleotide-binding</keyword>
<dbReference type="GO" id="GO:0005524">
    <property type="term" value="F:ATP binding"/>
    <property type="evidence" value="ECO:0007669"/>
    <property type="project" value="UniProtKB-UniRule"/>
</dbReference>
<keyword evidence="5 10" id="KW-0548">Nucleotidyltransferase</keyword>
<comment type="catalytic activity">
    <reaction evidence="1 10">
        <text>2 ATP = 3',3'-c-di-AMP + 2 diphosphate</text>
        <dbReference type="Rhea" id="RHEA:35655"/>
        <dbReference type="ChEBI" id="CHEBI:30616"/>
        <dbReference type="ChEBI" id="CHEBI:33019"/>
        <dbReference type="ChEBI" id="CHEBI:71500"/>
        <dbReference type="EC" id="2.7.7.85"/>
    </reaction>
</comment>
<keyword evidence="7 10" id="KW-0067">ATP-binding</keyword>
<dbReference type="InterPro" id="IPR045585">
    <property type="entry name" value="CdaA_N"/>
</dbReference>
<dbReference type="InterPro" id="IPR050338">
    <property type="entry name" value="DisA"/>
</dbReference>
<dbReference type="InterPro" id="IPR034701">
    <property type="entry name" value="CdaA"/>
</dbReference>
<proteinExistence type="inferred from homology"/>
<feature type="transmembrane region" description="Helical" evidence="10">
    <location>
        <begin position="39"/>
        <end position="57"/>
    </location>
</feature>
<dbReference type="PANTHER" id="PTHR34185:SF1">
    <property type="entry name" value="DIADENYLATE CYCLASE"/>
    <property type="match status" value="1"/>
</dbReference>
<dbReference type="AlphaFoldDB" id="A0A6C2UTC9"/>
<dbReference type="Proteomes" id="UP000346198">
    <property type="component" value="Unassembled WGS sequence"/>
</dbReference>
<keyword evidence="13" id="KW-1185">Reference proteome</keyword>
<evidence type="ECO:0000256" key="8">
    <source>
        <dbReference type="ARBA" id="ARBA00022989"/>
    </source>
</evidence>
<keyword evidence="8 10" id="KW-1133">Transmembrane helix</keyword>
<feature type="transmembrane region" description="Helical" evidence="10">
    <location>
        <begin position="12"/>
        <end position="32"/>
    </location>
</feature>
<evidence type="ECO:0000256" key="1">
    <source>
        <dbReference type="ARBA" id="ARBA00000877"/>
    </source>
</evidence>
<evidence type="ECO:0000256" key="7">
    <source>
        <dbReference type="ARBA" id="ARBA00022840"/>
    </source>
</evidence>
<evidence type="ECO:0000256" key="2">
    <source>
        <dbReference type="ARBA" id="ARBA00022475"/>
    </source>
</evidence>
<evidence type="ECO:0000256" key="9">
    <source>
        <dbReference type="ARBA" id="ARBA00023136"/>
    </source>
</evidence>